<feature type="transmembrane region" description="Helical" evidence="1">
    <location>
        <begin position="67"/>
        <end position="93"/>
    </location>
</feature>
<evidence type="ECO:0000313" key="3">
    <source>
        <dbReference type="Proteomes" id="UP000095463"/>
    </source>
</evidence>
<dbReference type="AlphaFoldDB" id="A0A1E5XS63"/>
<comment type="caution">
    <text evidence="2">The sequence shown here is derived from an EMBL/GenBank/DDBJ whole genome shotgun (WGS) entry which is preliminary data.</text>
</comment>
<gene>
    <name evidence="2" type="ORF">VW23_016170</name>
</gene>
<protein>
    <submittedName>
        <fullName evidence="2">Uncharacterized protein</fullName>
    </submittedName>
</protein>
<dbReference type="Proteomes" id="UP000095463">
    <property type="component" value="Unassembled WGS sequence"/>
</dbReference>
<name>A0A1E5XS63_9HYPH</name>
<dbReference type="RefSeq" id="WP_069909371.1">
    <property type="nucleotide sequence ID" value="NZ_LAJE02000158.1"/>
</dbReference>
<evidence type="ECO:0000256" key="1">
    <source>
        <dbReference type="SAM" id="Phobius"/>
    </source>
</evidence>
<dbReference type="EMBL" id="LAJE02000158">
    <property type="protein sequence ID" value="OEO31441.1"/>
    <property type="molecule type" value="Genomic_DNA"/>
</dbReference>
<sequence>MRDIERLLVVANVVGSLALGVRHDATWFLIPLAAFGLYVVLADRALRRRIGPRHWPSEGFARFTFNTNLYFAVRHIGLGALLFALSGTLAGLVGL</sequence>
<accession>A0A1E5XS63</accession>
<keyword evidence="1" id="KW-1133">Transmembrane helix</keyword>
<organism evidence="2 3">
    <name type="scientific">Devosia insulae DS-56</name>
    <dbReference type="NCBI Taxonomy" id="1116389"/>
    <lineage>
        <taxon>Bacteria</taxon>
        <taxon>Pseudomonadati</taxon>
        <taxon>Pseudomonadota</taxon>
        <taxon>Alphaproteobacteria</taxon>
        <taxon>Hyphomicrobiales</taxon>
        <taxon>Devosiaceae</taxon>
        <taxon>Devosia</taxon>
    </lineage>
</organism>
<evidence type="ECO:0000313" key="2">
    <source>
        <dbReference type="EMBL" id="OEO31441.1"/>
    </source>
</evidence>
<feature type="transmembrane region" description="Helical" evidence="1">
    <location>
        <begin position="28"/>
        <end position="46"/>
    </location>
</feature>
<keyword evidence="1" id="KW-0812">Transmembrane</keyword>
<keyword evidence="1" id="KW-0472">Membrane</keyword>
<proteinExistence type="predicted"/>
<reference evidence="2 3" key="1">
    <citation type="journal article" date="2015" name="Genome Announc.">
        <title>Genome Assemblies of Three Soil-Associated Devosia species: D. insulae, D. limi, and D. soli.</title>
        <authorList>
            <person name="Hassan Y.I."/>
            <person name="Lepp D."/>
            <person name="Zhou T."/>
        </authorList>
    </citation>
    <scope>NUCLEOTIDE SEQUENCE [LARGE SCALE GENOMIC DNA]</scope>
    <source>
        <strain evidence="2 3">DS-56</strain>
    </source>
</reference>
<keyword evidence="3" id="KW-1185">Reference proteome</keyword>
<dbReference type="OrthoDB" id="7949442at2"/>